<keyword evidence="1" id="KW-0812">Transmembrane</keyword>
<evidence type="ECO:0000259" key="2">
    <source>
        <dbReference type="Pfam" id="PF03703"/>
    </source>
</evidence>
<feature type="domain" description="YdbS-like PH" evidence="2">
    <location>
        <begin position="81"/>
        <end position="122"/>
    </location>
</feature>
<organism evidence="3 4">
    <name type="scientific">Corynebacterium occultum</name>
    <dbReference type="NCBI Taxonomy" id="2675219"/>
    <lineage>
        <taxon>Bacteria</taxon>
        <taxon>Bacillati</taxon>
        <taxon>Actinomycetota</taxon>
        <taxon>Actinomycetes</taxon>
        <taxon>Mycobacteriales</taxon>
        <taxon>Corynebacteriaceae</taxon>
        <taxon>Corynebacterium</taxon>
    </lineage>
</organism>
<proteinExistence type="predicted"/>
<evidence type="ECO:0000313" key="3">
    <source>
        <dbReference type="EMBL" id="QGU06575.1"/>
    </source>
</evidence>
<gene>
    <name evidence="3" type="ORF">COCCU_03105</name>
</gene>
<feature type="transmembrane region" description="Helical" evidence="1">
    <location>
        <begin position="20"/>
        <end position="41"/>
    </location>
</feature>
<dbReference type="EMBL" id="CP046455">
    <property type="protein sequence ID" value="QGU06575.1"/>
    <property type="molecule type" value="Genomic_DNA"/>
</dbReference>
<dbReference type="Pfam" id="PF03703">
    <property type="entry name" value="bPH_2"/>
    <property type="match status" value="1"/>
</dbReference>
<dbReference type="InterPro" id="IPR005182">
    <property type="entry name" value="YdbS-like_PH"/>
</dbReference>
<accession>A0A6B8W5H2</accession>
<evidence type="ECO:0000256" key="1">
    <source>
        <dbReference type="SAM" id="Phobius"/>
    </source>
</evidence>
<keyword evidence="1" id="KW-1133">Transmembrane helix</keyword>
<dbReference type="RefSeq" id="WP_156230166.1">
    <property type="nucleotide sequence ID" value="NZ_CP046455.1"/>
</dbReference>
<evidence type="ECO:0000313" key="4">
    <source>
        <dbReference type="Proteomes" id="UP000424462"/>
    </source>
</evidence>
<dbReference type="KEGG" id="cok:COCCU_03105"/>
<sequence>MSGIQLEAGEKVRVDLTSPLTSLTFPFLELILITGLCWMGIGYLDRPDLATTIPTDLRNAVVVIWLLLVTWRFILPLARSRRRRFMVTDRRVLVRAGTFKARTDSIPLRQIHHVDRRRNRIALALGGFDRPLHFKDVPKAKKAAAVINQSIGPARYS</sequence>
<reference evidence="3 4" key="1">
    <citation type="submission" date="2019-11" db="EMBL/GenBank/DDBJ databases">
        <title>Complete genome sequence of Corynebacterium kalinowskii 1959, a novel Corynebacterium species isolated from soil of a small paddock in Vilsendorf, Germany.</title>
        <authorList>
            <person name="Schaffert L."/>
            <person name="Ruwe M."/>
            <person name="Milse J."/>
            <person name="Hanuschka K."/>
            <person name="Ortseifen V."/>
            <person name="Droste J."/>
            <person name="Brandt D."/>
            <person name="Schlueter L."/>
            <person name="Kutter Y."/>
            <person name="Vinke S."/>
            <person name="Viehoefer P."/>
            <person name="Jacob L."/>
            <person name="Luebke N.-C."/>
            <person name="Schulte-Berndt E."/>
            <person name="Hain C."/>
            <person name="Linder M."/>
            <person name="Schmidt P."/>
            <person name="Wollenschlaeger L."/>
            <person name="Luttermann T."/>
            <person name="Thieme E."/>
            <person name="Hassa J."/>
            <person name="Haak M."/>
            <person name="Wittchen M."/>
            <person name="Mentz A."/>
            <person name="Persicke M."/>
            <person name="Busche T."/>
            <person name="Ruckert C."/>
        </authorList>
    </citation>
    <scope>NUCLEOTIDE SEQUENCE [LARGE SCALE GENOMIC DNA]</scope>
    <source>
        <strain evidence="3 4">2039</strain>
    </source>
</reference>
<keyword evidence="4" id="KW-1185">Reference proteome</keyword>
<name>A0A6B8W5H2_9CORY</name>
<protein>
    <submittedName>
        <fullName evidence="3">Bacterial membrane flanked domain protein</fullName>
    </submittedName>
</protein>
<dbReference type="AlphaFoldDB" id="A0A6B8W5H2"/>
<keyword evidence="1" id="KW-0472">Membrane</keyword>
<feature type="transmembrane region" description="Helical" evidence="1">
    <location>
        <begin position="61"/>
        <end position="78"/>
    </location>
</feature>
<dbReference type="Proteomes" id="UP000424462">
    <property type="component" value="Chromosome"/>
</dbReference>